<evidence type="ECO:0000313" key="7">
    <source>
        <dbReference type="EMBL" id="AVD96889.1"/>
    </source>
</evidence>
<feature type="domain" description="Adhesin isopeptide-forming adherence" evidence="6">
    <location>
        <begin position="1772"/>
        <end position="1924"/>
    </location>
</feature>
<feature type="domain" description="YSIRK Gram-positive signal peptide" evidence="4">
    <location>
        <begin position="6"/>
        <end position="30"/>
    </location>
</feature>
<dbReference type="RefSeq" id="WP_175062639.1">
    <property type="nucleotide sequence ID" value="NZ_LR793269.1"/>
</dbReference>
<dbReference type="Gene3D" id="2.60.40.3050">
    <property type="match status" value="7"/>
</dbReference>
<sequence length="1935" mass="210401">MKDIFNRRQRFSLRKYSFGVASVLLGTALFAAHTAQADEVVASDASSSNPGSSVEGESSSELVETNTASTAQADPTAAVSSTEATASTFNLTPEASTTDKVAAEATDKQATETAKPEASKPASEAAKPTEKATSEAAKPATVASTATASNNVETPASTRTASNTSATASTTAPATENTEAAETAAEATSVSPRVTANTYSVRSAADRSATLDRAASDITNAGALATGRSRRRNTRALTDHNYEAVSVETHLKDGEKATPDMTDPNGATVRSQTVPSGYQAKEGDYYTYSIVDLTNFNKRYHTNYYTRAYKRFDASTDTTVELVDKNTGNVLETRTVSASSGIQKFTTTKAASNGELTWQVDYDKGLGAGPGKTDSPFIQLGYEVGASIKALVAPGHNLTPTEQALYDAVYAARNSTDIINVVEPAYNGRTITDTNAKIPLFVQKSTYYRVVDRNNASFNANKTDKTVQDYVPNGNEVTLANYTLKAMEGQHFTASGERQFDGYKLYQTATPDSTTGYVSRPYTVGTKFMDADRAGIKRIKEIVGEDGSVVIRVYLLDPRQQNKRSDGTLNTDGYMLLAETKPIKPGDYNKEELVVKKTPLKTIAHTVTDPRTGAKTNYPNGKDVPFDFQRDASYTPYKTVFVPFLGDNIGHLSPNAQLERGVGGIGTNVDLLNSLTPYKPTVYYYVKSEPVTVTPEVEKQLEGRTLVNGEFSFKIKEEQANKSVPSYEETVTNQNGKATFSKLTFNKAGVYTYTITEVKGSDTNVDYDAMTVTMTVTVTEKNAAGDLQASVKYSAEGGFKSSADDKIFNNYVVAPVKTKFDFSKALAGRTLKEGEFTFALKDSTGNVLQTKKNSASGVIAFDDLTFDNTQVGTHKYTVEEVIPDNKEAGMTYDTMKAEVTITVTKEGHVLKATNILPADTEFNNTFTPGAVKVNLDFDKSLSNGTLNAGDFSFTLTGDNNVNETVTNKANGKINFSELSFDHEGVYNYTVKEVKGNNADVDYDEMTIAVKVTVTKDATTGLLAAKTEMTSTGGEATGTDDKIFNNHVVAPVTAQFDFSKALAGRNLKAGEFSFVLKDKDGRVLQTKQNDASGRVRFDALTFTNAQVGNHKYTVEEVQGSEAGMTYDPMKANVTVTVTKSGHALTAVATLPTDTEFNNTFTSAPTQAQFKFTKRLEGKALTAGAFTFELLENGNVIQTKKNEADGSITFDAIEYSAEGEHTYTVREKAGNDTNIDYDTMNAEVKVKVTKDAATGLLSTAVTMPEDTEFNNYVVSPVVTKFDFTKKLAGRELKAGEFSFVLKDAAGNVVETVKNDAAGNVTFSELSFDNTKVGTHTYTVEEVIPENKEFGMTYDKMKATVTVEVAKNGHTLTTVTNVTSTGGVDANGNATDGTADKEFNNKVTPPETPEFQPEKFVVSKEKFDITGNKLMDDDDDVPGNEYTATNANPYVDGVANNEPENLNTKTVKRGSKLVYQVWLDTTKFTEANNIQYVGVSDTYDADKLNVNASDIKAYDSVTGADVTAKFDIKVENGTITATSKEAFIKDKVNNPVIDTTKFAFGRYYKFDIPATVKESVKAGADIENTANQTVHVYNPVSKTVEKPEKPTQKRVNSVPVPVEMNFTKRLEGRELQANEFEFVLKKDGVEVERVKNDAAGKIVFKTLEFGRDDLGKTYNYTVEETPGTDATVKYDTMVATVKVVVSHDGTAKAIVANVTDAADKEFNNRVTPPEEPKFQPEKYVVSKAKFDITGTKLVDDDSELTDKYGETNTNPYVDNTNNNEEENLNTKSVERGSKLYYQVWLDTTKFDAANKDNIQTVGITDNYDKDKLNVNASDIKVYDSVTGADVTNKFDITDNNGVLTANLKAGFTKSLGDAENTQIIDTTKFEFGRYYKFDIPATVKDDVVAGADIENKAAQVVNYYNPTTKKVEKPTKPTEKRV</sequence>
<dbReference type="NCBIfam" id="TIGR04228">
    <property type="entry name" value="isopep_sspB_C2"/>
    <property type="match status" value="2"/>
</dbReference>
<dbReference type="InterPro" id="IPR038174">
    <property type="entry name" value="Strep_pil_link_sf"/>
</dbReference>
<feature type="domain" description="Streptococcal pilin isopeptide linkage" evidence="5">
    <location>
        <begin position="1280"/>
        <end position="1399"/>
    </location>
</feature>
<keyword evidence="1 3" id="KW-0732">Signal</keyword>
<feature type="compositionally biased region" description="Low complexity" evidence="2">
    <location>
        <begin position="76"/>
        <end position="88"/>
    </location>
</feature>
<feature type="domain" description="Streptococcal pilin isopeptide linkage" evidence="5">
    <location>
        <begin position="821"/>
        <end position="926"/>
    </location>
</feature>
<evidence type="ECO:0000259" key="5">
    <source>
        <dbReference type="Pfam" id="PF12892"/>
    </source>
</evidence>
<feature type="region of interest" description="Disordered" evidence="2">
    <location>
        <begin position="254"/>
        <end position="275"/>
    </location>
</feature>
<evidence type="ECO:0000256" key="3">
    <source>
        <dbReference type="SAM" id="SignalP"/>
    </source>
</evidence>
<dbReference type="NCBIfam" id="TIGR01168">
    <property type="entry name" value="YSIRK_signal"/>
    <property type="match status" value="1"/>
</dbReference>
<feature type="domain" description="Streptococcal pilin isopeptide linkage" evidence="5">
    <location>
        <begin position="1618"/>
        <end position="1722"/>
    </location>
</feature>
<name>A0A2L1IQ41_STRSL</name>
<dbReference type="NCBIfam" id="TIGR03786">
    <property type="entry name" value="strep_pil_rpt"/>
    <property type="match status" value="7"/>
</dbReference>
<feature type="domain" description="Adhesin isopeptide-forming adherence" evidence="6">
    <location>
        <begin position="1453"/>
        <end position="1597"/>
    </location>
</feature>
<evidence type="ECO:0000256" key="2">
    <source>
        <dbReference type="SAM" id="MobiDB-lite"/>
    </source>
</evidence>
<feature type="non-terminal residue" evidence="7">
    <location>
        <position position="1935"/>
    </location>
</feature>
<accession>A0A2L1IQ41</accession>
<feature type="compositionally biased region" description="Low complexity" evidence="2">
    <location>
        <begin position="136"/>
        <end position="189"/>
    </location>
</feature>
<feature type="domain" description="Streptococcal pilin isopeptide linkage" evidence="5">
    <location>
        <begin position="1168"/>
        <end position="1269"/>
    </location>
</feature>
<dbReference type="Pfam" id="PF04650">
    <property type="entry name" value="YSIRK_signal"/>
    <property type="match status" value="1"/>
</dbReference>
<evidence type="ECO:0000259" key="6">
    <source>
        <dbReference type="Pfam" id="PF17998"/>
    </source>
</evidence>
<dbReference type="EMBL" id="MF497547">
    <property type="protein sequence ID" value="AVD96889.1"/>
    <property type="molecule type" value="Genomic_DNA"/>
</dbReference>
<dbReference type="Pfam" id="PF12892">
    <property type="entry name" value="FctA"/>
    <property type="match status" value="7"/>
</dbReference>
<feature type="compositionally biased region" description="Low complexity" evidence="2">
    <location>
        <begin position="42"/>
        <end position="64"/>
    </location>
</feature>
<reference evidence="7" key="1">
    <citation type="journal article" date="2018" name="Appl. Microbiol. Biotechnol.">
        <title>Surface proteins involved in the adhesion of Streptococcus salivarius to intestinal epithelial eukaryotic cells.</title>
        <authorList>
            <person name="Chaffanel F."/>
            <person name="Charron-Bourgoin F."/>
            <person name="Soligot C."/>
            <person name="Kebouchi M."/>
            <person name="Bertin S."/>
            <person name="Payot S."/>
            <person name="Le Roux Y."/>
            <person name="Leblond-Bourget N."/>
        </authorList>
    </citation>
    <scope>NUCLEOTIDE SEQUENCE</scope>
    <source>
        <strain evidence="7">L61</strain>
    </source>
</reference>
<feature type="chain" id="PRO_5014739946" evidence="3">
    <location>
        <begin position="38"/>
        <end position="1935"/>
    </location>
</feature>
<dbReference type="Gene3D" id="2.60.40.740">
    <property type="match status" value="2"/>
</dbReference>
<feature type="compositionally biased region" description="Polar residues" evidence="2">
    <location>
        <begin position="89"/>
        <end position="99"/>
    </location>
</feature>
<feature type="domain" description="Streptococcal pilin isopeptide linkage" evidence="5">
    <location>
        <begin position="937"/>
        <end position="1046"/>
    </location>
</feature>
<protein>
    <submittedName>
        <fullName evidence="7">Antigen C domain protein</fullName>
    </submittedName>
</protein>
<feature type="domain" description="Streptococcal pilin isopeptide linkage" evidence="5">
    <location>
        <begin position="696"/>
        <end position="810"/>
    </location>
</feature>
<dbReference type="InterPro" id="IPR026345">
    <property type="entry name" value="Adh_isopep-form_adh_dom"/>
</dbReference>
<feature type="domain" description="Streptococcal pilin isopeptide linkage" evidence="5">
    <location>
        <begin position="1056"/>
        <end position="1159"/>
    </location>
</feature>
<organism evidence="7">
    <name type="scientific">Streptococcus salivarius</name>
    <dbReference type="NCBI Taxonomy" id="1304"/>
    <lineage>
        <taxon>Bacteria</taxon>
        <taxon>Bacillati</taxon>
        <taxon>Bacillota</taxon>
        <taxon>Bacilli</taxon>
        <taxon>Lactobacillales</taxon>
        <taxon>Streptococcaceae</taxon>
        <taxon>Streptococcus</taxon>
    </lineage>
</organism>
<dbReference type="Pfam" id="PF17998">
    <property type="entry name" value="AgI_II_C2"/>
    <property type="match status" value="2"/>
</dbReference>
<evidence type="ECO:0000256" key="1">
    <source>
        <dbReference type="ARBA" id="ARBA00022729"/>
    </source>
</evidence>
<dbReference type="InterPro" id="IPR005877">
    <property type="entry name" value="YSIRK_signal_dom"/>
</dbReference>
<proteinExistence type="predicted"/>
<evidence type="ECO:0000259" key="4">
    <source>
        <dbReference type="Pfam" id="PF04650"/>
    </source>
</evidence>
<feature type="signal peptide" evidence="3">
    <location>
        <begin position="1"/>
        <end position="37"/>
    </location>
</feature>
<feature type="region of interest" description="Disordered" evidence="2">
    <location>
        <begin position="42"/>
        <end position="192"/>
    </location>
</feature>
<feature type="compositionally biased region" description="Basic and acidic residues" evidence="2">
    <location>
        <begin position="101"/>
        <end position="118"/>
    </location>
</feature>
<dbReference type="InterPro" id="IPR022464">
    <property type="entry name" value="Strep_pil_isopept_link"/>
</dbReference>